<sequence length="1319" mass="147424">MVPHFIGRQQSVEEISRVLTSISARLVSVSGPPGFGKTSLAIAVGHQLRQLGLPVYFLSLRSVKTAEELTSDLLNTFANASDVTGGERSKLCRLLSAIPSNICIILDNADVLFESGGETSQEVFDLLEKIFSDCKNVSFLLTTRASLQSVLGRKFAGHTSIGVVSLDRKSSQMLVQELVPAADESECCRVAEICGDVPLAIKLLCGQIVDEKKSASQFLDHFSCSSKTIVALLDDPDAPNDQRLNMLFESYFKRLSREEQEAFVCLSVFVSEVFDEQVAVNVIGGDEDTAKKTLFRLKRKYLVEGSSSEPVLFSFHPLIRSFGSEKSAGMKEIACEAERRFLIYYVQLFEDLNSQFLAGNSLLAFHDFEFNKENMVHSLSKGLQNKAVCDTLFDVLSDADLFLDTIFYFERGWMFDNIYNIAIVKAKEQRRFKAVHQLLIGKAVAEITWYSGVTLALLKEAEEIEKQNPLLISEVVMGKRMCYLELTRWFEISVLFSHIPLGNTYILLPQVQSTTAQETCAGRFYFLISENSSERKYLENIFFFPGINSKNLHASAKYFKRLQFASTCGIDQSARSERAEVDIFHDAKNDVVCIFWQVPGDRVVLKHPLKGLCRGKRRVKSVCCNAEIKTGTFIRPWEICFTTGLQDGDDKKRDSHKAGTIGIDKASKSVYATCQNSGVPWLSCKSIAKWANDEFQNSTWCQFGSAVSASYVQHVLKRFYIPCEVQVFAKYVPKPCLPPMVPHFIGRQQKVEDISRALTSTSARLVSVSGPPGFGKTSLAIAVGHQLRQLGLPVYFLSLRSVKTAEELISDLLNTFAHTSSGVPVGERSKLCGLLRAIPSNICIILDNADDLFESSGETSQDVLDLLENIFSHCENVSFLITTRMSLQSVLGRKLEDQKSVSVASLDRKSSQMLVQELVLTADKNECCKVAEVCGDVPLAIKLLCGEIVDEKKSVSQFLDNFSRSSKKLADLLDDPDAPNDQRLKVLFESYFKRISREEQEAFVCLSVFVSEVFDEQAAVNVIGGDEDSAKKTLLRLKRKYLVEGNSSEAMLFSFHPLMKSFGSEKAADMKEIAREAQRRFLSYYIKLFEELNNQFFAGNSLLAFHDFEFNKENIVHSLSEGLQNDAVCDAIFDVLSDADLFLNSVSECHNGKHFYEIYNPAIAKAKEQRKFKVIHQLLIAKAVGEITWDYGATLALLKEAEEIEKQYPLLTLEVAMGKRMCYLDQHLLQTTNVSSDLTCLKASLGGFQGFFSIRTHMHYYVEQCIRTNTGAGFLGGGPILKHRQSIKLEVLNVINTTVNSLSYWPCKVLLTDAVLKSG</sequence>
<keyword evidence="2" id="KW-1185">Reference proteome</keyword>
<reference evidence="1" key="1">
    <citation type="submission" date="2020-04" db="EMBL/GenBank/DDBJ databases">
        <authorList>
            <person name="Alioto T."/>
            <person name="Alioto T."/>
            <person name="Gomez Garrido J."/>
        </authorList>
    </citation>
    <scope>NUCLEOTIDE SEQUENCE</scope>
    <source>
        <strain evidence="1">A484AB</strain>
    </source>
</reference>
<accession>A0A6S7G1L5</accession>
<dbReference type="PANTHER" id="PTHR47691:SF3">
    <property type="entry name" value="HTH-TYPE TRANSCRIPTIONAL REGULATOR RV0890C-RELATED"/>
    <property type="match status" value="1"/>
</dbReference>
<dbReference type="OrthoDB" id="5989885at2759"/>
<comment type="caution">
    <text evidence="1">The sequence shown here is derived from an EMBL/GenBank/DDBJ whole genome shotgun (WGS) entry which is preliminary data.</text>
</comment>
<dbReference type="CDD" id="cd00009">
    <property type="entry name" value="AAA"/>
    <property type="match status" value="2"/>
</dbReference>
<name>A0A6S7G1L5_PARCT</name>
<dbReference type="Pfam" id="PF05729">
    <property type="entry name" value="NACHT"/>
    <property type="match status" value="2"/>
</dbReference>
<proteinExistence type="predicted"/>
<dbReference type="Gene3D" id="3.40.50.300">
    <property type="entry name" value="P-loop containing nucleotide triphosphate hydrolases"/>
    <property type="match status" value="2"/>
</dbReference>
<dbReference type="InterPro" id="IPR003593">
    <property type="entry name" value="AAA+_ATPase"/>
</dbReference>
<gene>
    <name evidence="1" type="ORF">PACLA_8A076055</name>
</gene>
<evidence type="ECO:0000313" key="2">
    <source>
        <dbReference type="Proteomes" id="UP001152795"/>
    </source>
</evidence>
<dbReference type="InterPro" id="IPR007111">
    <property type="entry name" value="NACHT_NTPase"/>
</dbReference>
<evidence type="ECO:0000313" key="1">
    <source>
        <dbReference type="EMBL" id="CAB3984083.1"/>
    </source>
</evidence>
<organism evidence="1 2">
    <name type="scientific">Paramuricea clavata</name>
    <name type="common">Red gorgonian</name>
    <name type="synonym">Violescent sea-whip</name>
    <dbReference type="NCBI Taxonomy" id="317549"/>
    <lineage>
        <taxon>Eukaryota</taxon>
        <taxon>Metazoa</taxon>
        <taxon>Cnidaria</taxon>
        <taxon>Anthozoa</taxon>
        <taxon>Octocorallia</taxon>
        <taxon>Malacalcyonacea</taxon>
        <taxon>Plexauridae</taxon>
        <taxon>Paramuricea</taxon>
    </lineage>
</organism>
<dbReference type="SUPFAM" id="SSF52540">
    <property type="entry name" value="P-loop containing nucleoside triphosphate hydrolases"/>
    <property type="match status" value="2"/>
</dbReference>
<dbReference type="PRINTS" id="PR00364">
    <property type="entry name" value="DISEASERSIST"/>
</dbReference>
<protein>
    <submittedName>
        <fullName evidence="1">Uncharacterized protein</fullName>
    </submittedName>
</protein>
<dbReference type="PANTHER" id="PTHR47691">
    <property type="entry name" value="REGULATOR-RELATED"/>
    <property type="match status" value="1"/>
</dbReference>
<feature type="non-terminal residue" evidence="1">
    <location>
        <position position="1"/>
    </location>
</feature>
<dbReference type="Proteomes" id="UP001152795">
    <property type="component" value="Unassembled WGS sequence"/>
</dbReference>
<dbReference type="InterPro" id="IPR027417">
    <property type="entry name" value="P-loop_NTPase"/>
</dbReference>
<dbReference type="SMART" id="SM00382">
    <property type="entry name" value="AAA"/>
    <property type="match status" value="2"/>
</dbReference>
<dbReference type="EMBL" id="CACRXK020000694">
    <property type="protein sequence ID" value="CAB3984083.1"/>
    <property type="molecule type" value="Genomic_DNA"/>
</dbReference>